<keyword evidence="12" id="KW-1185">Reference proteome</keyword>
<feature type="transmembrane region" description="Helical" evidence="10">
    <location>
        <begin position="1090"/>
        <end position="1113"/>
    </location>
</feature>
<feature type="transmembrane region" description="Helical" evidence="10">
    <location>
        <begin position="1125"/>
        <end position="1146"/>
    </location>
</feature>
<evidence type="ECO:0000256" key="7">
    <source>
        <dbReference type="ARBA" id="ARBA00022840"/>
    </source>
</evidence>
<evidence type="ECO:0000256" key="2">
    <source>
        <dbReference type="ARBA" id="ARBA00008869"/>
    </source>
</evidence>
<dbReference type="Gene3D" id="3.40.50.300">
    <property type="entry name" value="P-loop containing nucleotide triphosphate hydrolases"/>
    <property type="match status" value="2"/>
</dbReference>
<feature type="transmembrane region" description="Helical" evidence="10">
    <location>
        <begin position="879"/>
        <end position="903"/>
    </location>
</feature>
<evidence type="ECO:0000313" key="13">
    <source>
        <dbReference type="RefSeq" id="XP_016941926.2"/>
    </source>
</evidence>
<evidence type="ECO:0000256" key="9">
    <source>
        <dbReference type="ARBA" id="ARBA00023136"/>
    </source>
</evidence>
<dbReference type="GO" id="GO:0005319">
    <property type="term" value="F:lipid transporter activity"/>
    <property type="evidence" value="ECO:0007669"/>
    <property type="project" value="TreeGrafter"/>
</dbReference>
<comment type="subcellular location">
    <subcellularLocation>
        <location evidence="1">Membrane</location>
        <topology evidence="1">Multi-pass membrane protein</topology>
    </subcellularLocation>
</comment>
<dbReference type="InterPro" id="IPR013525">
    <property type="entry name" value="ABC2_TM"/>
</dbReference>
<keyword evidence="5" id="KW-0677">Repeat</keyword>
<dbReference type="SMART" id="SM00382">
    <property type="entry name" value="AAA"/>
    <property type="match status" value="2"/>
</dbReference>
<evidence type="ECO:0000256" key="5">
    <source>
        <dbReference type="ARBA" id="ARBA00022737"/>
    </source>
</evidence>
<evidence type="ECO:0000256" key="6">
    <source>
        <dbReference type="ARBA" id="ARBA00022741"/>
    </source>
</evidence>
<evidence type="ECO:0000313" key="12">
    <source>
        <dbReference type="Proteomes" id="UP001652628"/>
    </source>
</evidence>
<dbReference type="InterPro" id="IPR003439">
    <property type="entry name" value="ABC_transporter-like_ATP-bd"/>
</dbReference>
<dbReference type="InterPro" id="IPR027417">
    <property type="entry name" value="P-loop_NTPase"/>
</dbReference>
<keyword evidence="7" id="KW-0067">ATP-binding</keyword>
<keyword evidence="3" id="KW-0813">Transport</keyword>
<sequence>MSCKGWYIFWLLVWKNFHKQKNNKLVLLISVVLPVLAALLLLFFCASHNRYLRDYSKKPEAQALEFSWSSLIEKIDARRKNMVNKQKDFQYNVFIPQTRVAFAPNKNPALRKLIDDAMGKLSIGKDKIVNYNNCSELRTHASEEHYLASVCFRNVDESKSGLPSVMHFAIMMPSELRSYERTWIGDTWKENHMPVDHNQDSVEGLDENDFTDYLREGFVALQYHISLEYLQAASKAAKLPAIQMRRFDENPSVKLSDGKATSSILMILIGFMFPVAILVKLIVEEREVGQRFVMEVNNASPTLQVASWFFNSFCQLLLVLAFITLLLKIQWNGTSAAFNTCPWLILLFFLISYGFSATSFIICIASLMRNSRISVVIVPIVWILLPLPFLSDEQLMSNQFHEFYAIATAVICNVSLSRGLKKLIYLEAYPVEVPLRKYLMYKVMDSDSGLIVPIAYFYLQTFFCILLALILENQTCIWLGHHFKKMCKCCKTLKLHRNIWPVRGRKPENPEAIEPKNESHISIEFRNVWKKFSKTFVVENFTLSVHLGEVVALLGHNASGKRTIVKMAYGLTKPFLGEIFLAGFNVATHKRQAFQNSGISLSCKSLISEFTVFDHLIFFCQLRGLKRTEAKVEVISYIRYLRIEKWEKSQVKELTIGQKRVLNSLCAFVGRTQIVILDKPFDGVDEVKAELFFSFVQEQKKNRSIFFTTNSPKVASGIADRIAVLSKGKLLTFGTEKRLCKTLNDVYRLTLYGNEYCDFKEVQIFLINFIPDTELDYTLGDLAVFIIKHQNQAELMDLLENLTRYKEELNVNSFKLQECSLDIILYNLFSSDQSSFQFGDSESQMFTINREPRRRYIIALFLNIWEVLRQRMLRDIRNCFLPLLILIVPTLVVLWTLSMPYFWDECQQPELIVFPITDHESGIILMQRNLFEKDLLAATEEFARTGVTEVNPKADIKKYIYSYEYDNNLLSDLDILEAAIFSDDEVEILFNNKWHFTAPDCLALVMNSLAVGLIGFDSGIKVELEPLPFSTVHTLQLHFTTDGIDLIFATCLSFCFCYLWSLPLLYMTLNRNGRYNYVELIAGMRISTMIVAFLIYDMLVVLLALFPVNLAVLLMQWDILMDTDIILLCTYVLVAIALCVLSVNIWISIGISDTQNGYLMLLTFYSFGIVTYIALTELQPTVDLNAISLVLLDFHPFYALLHNLMRIASISEKIWLCRDQQIYETSVHSEQCLKFPNCCDPNAQQFPLFRYLACVYILTVVVWIWIYICLKSRVVKRRPRQGKYFWDSDPDSQHDQNVLHISHPNDLENTWISEKIRVGTLERNYIESKVLHVEHLSVFFNLKAAIKHIDFMVNRYQVLSIFGANGSGKTVLLKTILGIHSPSSGRIINSKKVPLKSENLEGCNLIGYSAQEVQVFQWLTIWETILLVLRIRRSNRKTLQEDARTLCQIFGLYTYRFQSLSVCSRGILKRLSLGIALMSDADLILLDDPFTHLDVIAQRTVLHVIHELSRRGHSVIYTCSDTQFSNSALRMAALSYPGIAAIGERQEFLQNYYTSYYVVETRIHFPELVGPLEFDSLSGESEEEQEYGLKTEEPLRFKHHEYSTACNDSEDRWKYLQLCLLIEKAFPHAIIKTVSLPKACFWLSSNMYSMSQIVKTLELNKQHFYSFAISQPSVSSIFLAISPQKIHKKKFSY</sequence>
<evidence type="ECO:0000256" key="3">
    <source>
        <dbReference type="ARBA" id="ARBA00022448"/>
    </source>
</evidence>
<dbReference type="InterPro" id="IPR026082">
    <property type="entry name" value="ABCA"/>
</dbReference>
<feature type="transmembrane region" description="Helical" evidence="10">
    <location>
        <begin position="1046"/>
        <end position="1069"/>
    </location>
</feature>
<gene>
    <name evidence="13" type="primary">LOC108018849</name>
</gene>
<evidence type="ECO:0000259" key="11">
    <source>
        <dbReference type="PROSITE" id="PS50893"/>
    </source>
</evidence>
<dbReference type="PANTHER" id="PTHR19229">
    <property type="entry name" value="ATP-BINDING CASSETTE TRANSPORTER SUBFAMILY A ABCA"/>
    <property type="match status" value="1"/>
</dbReference>
<accession>A0AB39ZS62</accession>
<feature type="domain" description="ABC transporter" evidence="11">
    <location>
        <begin position="1331"/>
        <end position="1561"/>
    </location>
</feature>
<dbReference type="GO" id="GO:0016887">
    <property type="term" value="F:ATP hydrolysis activity"/>
    <property type="evidence" value="ECO:0007669"/>
    <property type="project" value="InterPro"/>
</dbReference>
<keyword evidence="9 10" id="KW-0472">Membrane</keyword>
<dbReference type="InterPro" id="IPR003593">
    <property type="entry name" value="AAA+_ATPase"/>
</dbReference>
<dbReference type="SUPFAM" id="SSF52540">
    <property type="entry name" value="P-loop containing nucleoside triphosphate hydrolases"/>
    <property type="match status" value="2"/>
</dbReference>
<comment type="similarity">
    <text evidence="2">Belongs to the ABC transporter superfamily. ABCA family.</text>
</comment>
<feature type="transmembrane region" description="Helical" evidence="10">
    <location>
        <begin position="1249"/>
        <end position="1270"/>
    </location>
</feature>
<dbReference type="PANTHER" id="PTHR19229:SF36">
    <property type="entry name" value="ATP-BINDING CASSETTE SUB-FAMILY A MEMBER 2"/>
    <property type="match status" value="1"/>
</dbReference>
<keyword evidence="4 10" id="KW-0812">Transmembrane</keyword>
<name>A0AB39ZS62_DROSZ</name>
<dbReference type="GO" id="GO:0016020">
    <property type="term" value="C:membrane"/>
    <property type="evidence" value="ECO:0007669"/>
    <property type="project" value="UniProtKB-SubCell"/>
</dbReference>
<evidence type="ECO:0000256" key="4">
    <source>
        <dbReference type="ARBA" id="ARBA00022692"/>
    </source>
</evidence>
<feature type="domain" description="ABC transporter" evidence="11">
    <location>
        <begin position="523"/>
        <end position="752"/>
    </location>
</feature>
<dbReference type="CDD" id="cd03230">
    <property type="entry name" value="ABC_DR_subfamily_A"/>
    <property type="match status" value="1"/>
</dbReference>
<proteinExistence type="inferred from homology"/>
<feature type="transmembrane region" description="Helical" evidence="10">
    <location>
        <begin position="303"/>
        <end position="329"/>
    </location>
</feature>
<dbReference type="Proteomes" id="UP001652628">
    <property type="component" value="Chromosome X"/>
</dbReference>
<keyword evidence="6" id="KW-0547">Nucleotide-binding</keyword>
<feature type="transmembrane region" description="Helical" evidence="10">
    <location>
        <begin position="373"/>
        <end position="391"/>
    </location>
</feature>
<dbReference type="Pfam" id="PF12698">
    <property type="entry name" value="ABC2_membrane_3"/>
    <property type="match status" value="1"/>
</dbReference>
<feature type="transmembrane region" description="Helical" evidence="10">
    <location>
        <begin position="450"/>
        <end position="471"/>
    </location>
</feature>
<keyword evidence="8 10" id="KW-1133">Transmembrane helix</keyword>
<feature type="transmembrane region" description="Helical" evidence="10">
    <location>
        <begin position="1158"/>
        <end position="1175"/>
    </location>
</feature>
<reference evidence="13" key="1">
    <citation type="submission" date="2025-08" db="UniProtKB">
        <authorList>
            <consortium name="RefSeq"/>
        </authorList>
    </citation>
    <scope>IDENTIFICATION</scope>
</reference>
<dbReference type="PROSITE" id="PS50893">
    <property type="entry name" value="ABC_TRANSPORTER_2"/>
    <property type="match status" value="2"/>
</dbReference>
<protein>
    <submittedName>
        <fullName evidence="13">Phospholipid-transporting ATPase ABCA3</fullName>
    </submittedName>
</protein>
<organism evidence="12 13">
    <name type="scientific">Drosophila suzukii</name>
    <name type="common">Spotted-wing drosophila fruit fly</name>
    <dbReference type="NCBI Taxonomy" id="28584"/>
    <lineage>
        <taxon>Eukaryota</taxon>
        <taxon>Metazoa</taxon>
        <taxon>Ecdysozoa</taxon>
        <taxon>Arthropoda</taxon>
        <taxon>Hexapoda</taxon>
        <taxon>Insecta</taxon>
        <taxon>Pterygota</taxon>
        <taxon>Neoptera</taxon>
        <taxon>Endopterygota</taxon>
        <taxon>Diptera</taxon>
        <taxon>Brachycera</taxon>
        <taxon>Muscomorpha</taxon>
        <taxon>Ephydroidea</taxon>
        <taxon>Drosophilidae</taxon>
        <taxon>Drosophila</taxon>
        <taxon>Sophophora</taxon>
    </lineage>
</organism>
<evidence type="ECO:0000256" key="1">
    <source>
        <dbReference type="ARBA" id="ARBA00004141"/>
    </source>
</evidence>
<dbReference type="GO" id="GO:0140359">
    <property type="term" value="F:ABC-type transporter activity"/>
    <property type="evidence" value="ECO:0007669"/>
    <property type="project" value="InterPro"/>
</dbReference>
<evidence type="ECO:0000256" key="10">
    <source>
        <dbReference type="SAM" id="Phobius"/>
    </source>
</evidence>
<dbReference type="GO" id="GO:0005524">
    <property type="term" value="F:ATP binding"/>
    <property type="evidence" value="ECO:0007669"/>
    <property type="project" value="UniProtKB-KW"/>
</dbReference>
<feature type="transmembrane region" description="Helical" evidence="10">
    <location>
        <begin position="25"/>
        <end position="46"/>
    </location>
</feature>
<dbReference type="Pfam" id="PF00005">
    <property type="entry name" value="ABC_tran"/>
    <property type="match status" value="2"/>
</dbReference>
<feature type="transmembrane region" description="Helical" evidence="10">
    <location>
        <begin position="341"/>
        <end position="367"/>
    </location>
</feature>
<dbReference type="RefSeq" id="XP_016941926.2">
    <property type="nucleotide sequence ID" value="XM_017086437.4"/>
</dbReference>
<dbReference type="GeneID" id="108018849"/>
<feature type="transmembrane region" description="Helical" evidence="10">
    <location>
        <begin position="264"/>
        <end position="283"/>
    </location>
</feature>
<evidence type="ECO:0000256" key="8">
    <source>
        <dbReference type="ARBA" id="ARBA00022989"/>
    </source>
</evidence>